<evidence type="ECO:0000256" key="1">
    <source>
        <dbReference type="SAM" id="MobiDB-lite"/>
    </source>
</evidence>
<dbReference type="RefSeq" id="WP_073095181.1">
    <property type="nucleotide sequence ID" value="NZ_FRCY01000008.1"/>
</dbReference>
<dbReference type="InterPro" id="IPR013324">
    <property type="entry name" value="RNA_pol_sigma_r3/r4-like"/>
</dbReference>
<proteinExistence type="predicted"/>
<dbReference type="GO" id="GO:0003700">
    <property type="term" value="F:DNA-binding transcription factor activity"/>
    <property type="evidence" value="ECO:0007669"/>
    <property type="project" value="InterPro"/>
</dbReference>
<dbReference type="InterPro" id="IPR013325">
    <property type="entry name" value="RNA_pol_sigma_r2"/>
</dbReference>
<dbReference type="OrthoDB" id="1099849at2"/>
<evidence type="ECO:0000313" key="2">
    <source>
        <dbReference type="EMBL" id="SHN14740.1"/>
    </source>
</evidence>
<dbReference type="GO" id="GO:0000428">
    <property type="term" value="C:DNA-directed RNA polymerase complex"/>
    <property type="evidence" value="ECO:0007669"/>
    <property type="project" value="UniProtKB-KW"/>
</dbReference>
<protein>
    <submittedName>
        <fullName evidence="2">DNA-directed RNA polymerase specialized sigma subunit, sigma24 family</fullName>
    </submittedName>
</protein>
<dbReference type="InterPro" id="IPR036388">
    <property type="entry name" value="WH-like_DNA-bd_sf"/>
</dbReference>
<sequence length="203" mass="22958">MNVRKFWTDEEILEELSQEKQKRAAIRQLYIGYYQSLQGYILDNQGSEAEAAETIQKSMLVFLNMVETGKFSKGSAVGPVLERVNRNLWAGTLADRKSEKRSADPGPDMTQSGNGDVARSLAEIKGYQLINALYEKLGNKCKKILMLYHFESLSLKEIAVEMDYGSELLVREDIDRCMIKLTAQLSENKHACNLVRKAIDDGK</sequence>
<feature type="region of interest" description="Disordered" evidence="1">
    <location>
        <begin position="95"/>
        <end position="115"/>
    </location>
</feature>
<dbReference type="Proteomes" id="UP000184513">
    <property type="component" value="Unassembled WGS sequence"/>
</dbReference>
<name>A0A1M7PDN9_9BACT</name>
<dbReference type="Gene3D" id="1.10.10.10">
    <property type="entry name" value="Winged helix-like DNA-binding domain superfamily/Winged helix DNA-binding domain"/>
    <property type="match status" value="1"/>
</dbReference>
<evidence type="ECO:0000313" key="3">
    <source>
        <dbReference type="Proteomes" id="UP000184513"/>
    </source>
</evidence>
<dbReference type="STRING" id="388280.SAMN04488057_10847"/>
<keyword evidence="2" id="KW-0804">Transcription</keyword>
<dbReference type="GO" id="GO:0006352">
    <property type="term" value="P:DNA-templated transcription initiation"/>
    <property type="evidence" value="ECO:0007669"/>
    <property type="project" value="InterPro"/>
</dbReference>
<organism evidence="2 3">
    <name type="scientific">Cyclobacterium lianum</name>
    <dbReference type="NCBI Taxonomy" id="388280"/>
    <lineage>
        <taxon>Bacteria</taxon>
        <taxon>Pseudomonadati</taxon>
        <taxon>Bacteroidota</taxon>
        <taxon>Cytophagia</taxon>
        <taxon>Cytophagales</taxon>
        <taxon>Cyclobacteriaceae</taxon>
        <taxon>Cyclobacterium</taxon>
    </lineage>
</organism>
<dbReference type="Gene3D" id="1.10.1740.10">
    <property type="match status" value="1"/>
</dbReference>
<accession>A0A1M7PDN9</accession>
<dbReference type="AlphaFoldDB" id="A0A1M7PDN9"/>
<keyword evidence="3" id="KW-1185">Reference proteome</keyword>
<dbReference type="SUPFAM" id="SSF88659">
    <property type="entry name" value="Sigma3 and sigma4 domains of RNA polymerase sigma factors"/>
    <property type="match status" value="1"/>
</dbReference>
<gene>
    <name evidence="2" type="ORF">SAMN04488057_10847</name>
</gene>
<dbReference type="EMBL" id="FRCY01000008">
    <property type="protein sequence ID" value="SHN14740.1"/>
    <property type="molecule type" value="Genomic_DNA"/>
</dbReference>
<dbReference type="SUPFAM" id="SSF88946">
    <property type="entry name" value="Sigma2 domain of RNA polymerase sigma factors"/>
    <property type="match status" value="1"/>
</dbReference>
<reference evidence="2 3" key="1">
    <citation type="submission" date="2016-11" db="EMBL/GenBank/DDBJ databases">
        <authorList>
            <person name="Jaros S."/>
            <person name="Januszkiewicz K."/>
            <person name="Wedrychowicz H."/>
        </authorList>
    </citation>
    <scope>NUCLEOTIDE SEQUENCE [LARGE SCALE GENOMIC DNA]</scope>
    <source>
        <strain evidence="2 3">CGMCC 1.6102</strain>
    </source>
</reference>
<keyword evidence="2" id="KW-0240">DNA-directed RNA polymerase</keyword>